<sequence>MKLTALSCQEHLEEDPVLSCHLLEICQTRVLLECPLDLSVLAIFLPSFQSKRKSHTDVMSASLSFLKENSGQVLIEGEPWYKTAELGLVEVALLDAVVVSNPLGLLGLPFLTKNPDFSAKIYMTEATAKIGQLMMEELVNMHAEFIQVHGRSRDGQLPSWLNVSTLDTLPAILRDSIVGRSLAGRSNWHLLYNKADIRDCMAMVHRLHYGEEANIDGCLKIKPSSSGLGIGASNWTISGARRSVAYIAGSLVTANSVKAFDFPALEGSQILLFGDVEFADESSTISPVGAPTLSSERGGNRGSGEVSGALRPDTTASDVRPQVAAVCKAAVETVRRGGSVLIPSSPFPILLELLDEMAVQLASVNLTDIPMKYISPAAEEMLAYGNTVPEWLCPSRQEKLYAGEPLFGYVDLVREEHLCGFKALHSADLQTVWQEPCIIFASHWSLRMGPAVHLLHRWRHNPLCLLILIEQSLDVELILAPFKPLAIQVLELPVQSRLSPKEVISVIQKVQPQLTLVPEFLLHKKLEATESNHLLSYRTGCTVRVPHFENQLEVQMSAELALQVQPKPVKPSKVAAALLHADLWSRDGIWSLQPASMAKCSGDLLPGLQSFQYRWGQVNVTALLTALKDRGLFDIHIQETASEEVGNEHFTTGDLKLEVETAVVEIRSPSQAWIEIRPNSSHIKADDPSLRHLIAAAVHSVLNSL</sequence>
<name>A0ABP0VV46_9BRYO</name>
<organism evidence="7 8">
    <name type="scientific">Sphagnum jensenii</name>
    <dbReference type="NCBI Taxonomy" id="128206"/>
    <lineage>
        <taxon>Eukaryota</taxon>
        <taxon>Viridiplantae</taxon>
        <taxon>Streptophyta</taxon>
        <taxon>Embryophyta</taxon>
        <taxon>Bryophyta</taxon>
        <taxon>Sphagnophytina</taxon>
        <taxon>Sphagnopsida</taxon>
        <taxon>Sphagnales</taxon>
        <taxon>Sphagnaceae</taxon>
        <taxon>Sphagnum</taxon>
    </lineage>
</organism>
<dbReference type="InterPro" id="IPR036866">
    <property type="entry name" value="RibonucZ/Hydroxyglut_hydro"/>
</dbReference>
<dbReference type="InterPro" id="IPR027074">
    <property type="entry name" value="Integrator_9su"/>
</dbReference>
<dbReference type="Proteomes" id="UP001497444">
    <property type="component" value="Chromosome 10"/>
</dbReference>
<proteinExistence type="predicted"/>
<protein>
    <recommendedName>
        <fullName evidence="6">Beta-Casp domain-containing protein</fullName>
    </recommendedName>
</protein>
<gene>
    <name evidence="7" type="ORF">CSSPJE1EN1_LOCUS3131</name>
</gene>
<evidence type="ECO:0000259" key="6">
    <source>
        <dbReference type="SMART" id="SM01027"/>
    </source>
</evidence>
<keyword evidence="4" id="KW-0539">Nucleus</keyword>
<dbReference type="PANTHER" id="PTHR46094:SF1">
    <property type="entry name" value="INTEGRATOR COMPLEX SUBUNIT 9"/>
    <property type="match status" value="1"/>
</dbReference>
<feature type="region of interest" description="Disordered" evidence="5">
    <location>
        <begin position="287"/>
        <end position="316"/>
    </location>
</feature>
<dbReference type="Gene3D" id="3.40.50.10890">
    <property type="match status" value="1"/>
</dbReference>
<evidence type="ECO:0000256" key="4">
    <source>
        <dbReference type="ARBA" id="ARBA00023242"/>
    </source>
</evidence>
<evidence type="ECO:0000313" key="8">
    <source>
        <dbReference type="Proteomes" id="UP001497444"/>
    </source>
</evidence>
<evidence type="ECO:0000256" key="5">
    <source>
        <dbReference type="SAM" id="MobiDB-lite"/>
    </source>
</evidence>
<feature type="domain" description="Beta-Casp" evidence="6">
    <location>
        <begin position="350"/>
        <end position="477"/>
    </location>
</feature>
<dbReference type="InterPro" id="IPR022712">
    <property type="entry name" value="Beta_Casp"/>
</dbReference>
<comment type="subcellular location">
    <subcellularLocation>
        <location evidence="2">Cytoplasm</location>
    </subcellularLocation>
    <subcellularLocation>
        <location evidence="1">Nucleus</location>
    </subcellularLocation>
</comment>
<evidence type="ECO:0000256" key="3">
    <source>
        <dbReference type="ARBA" id="ARBA00022490"/>
    </source>
</evidence>
<evidence type="ECO:0000313" key="7">
    <source>
        <dbReference type="EMBL" id="CAK9257653.1"/>
    </source>
</evidence>
<keyword evidence="8" id="KW-1185">Reference proteome</keyword>
<keyword evidence="3" id="KW-0963">Cytoplasm</keyword>
<dbReference type="Gene3D" id="3.60.15.10">
    <property type="entry name" value="Ribonuclease Z/Hydroxyacylglutathione hydrolase-like"/>
    <property type="match status" value="1"/>
</dbReference>
<dbReference type="PANTHER" id="PTHR46094">
    <property type="entry name" value="INTEGRATOR COMPLEX SUBUNIT 9"/>
    <property type="match status" value="1"/>
</dbReference>
<dbReference type="Pfam" id="PF10996">
    <property type="entry name" value="Beta-Casp"/>
    <property type="match status" value="1"/>
</dbReference>
<accession>A0ABP0VV46</accession>
<evidence type="ECO:0000256" key="2">
    <source>
        <dbReference type="ARBA" id="ARBA00004496"/>
    </source>
</evidence>
<dbReference type="EMBL" id="OZ020105">
    <property type="protein sequence ID" value="CAK9257653.1"/>
    <property type="molecule type" value="Genomic_DNA"/>
</dbReference>
<dbReference type="SMART" id="SM01027">
    <property type="entry name" value="Beta-Casp"/>
    <property type="match status" value="1"/>
</dbReference>
<evidence type="ECO:0000256" key="1">
    <source>
        <dbReference type="ARBA" id="ARBA00004123"/>
    </source>
</evidence>
<dbReference type="SUPFAM" id="SSF56281">
    <property type="entry name" value="Metallo-hydrolase/oxidoreductase"/>
    <property type="match status" value="1"/>
</dbReference>
<reference evidence="7" key="1">
    <citation type="submission" date="2024-02" db="EMBL/GenBank/DDBJ databases">
        <authorList>
            <consortium name="ELIXIR-Norway"/>
            <consortium name="Elixir Norway"/>
        </authorList>
    </citation>
    <scope>NUCLEOTIDE SEQUENCE</scope>
</reference>